<dbReference type="EMBL" id="JBJXBP010000004">
    <property type="protein sequence ID" value="KAL3834740.1"/>
    <property type="molecule type" value="Genomic_DNA"/>
</dbReference>
<keyword evidence="1" id="KW-0812">Transmembrane</keyword>
<keyword evidence="3" id="KW-1185">Reference proteome</keyword>
<reference evidence="2 3" key="1">
    <citation type="submission" date="2024-12" db="EMBL/GenBank/DDBJ databases">
        <title>The unique morphological basis and parallel evolutionary history of personate flowers in Penstemon.</title>
        <authorList>
            <person name="Depatie T.H."/>
            <person name="Wessinger C.A."/>
        </authorList>
    </citation>
    <scope>NUCLEOTIDE SEQUENCE [LARGE SCALE GENOMIC DNA]</scope>
    <source>
        <strain evidence="2">WTNN_2</strain>
        <tissue evidence="2">Leaf</tissue>
    </source>
</reference>
<dbReference type="AlphaFoldDB" id="A0ABD3TCM2"/>
<gene>
    <name evidence="2" type="ORF">ACJIZ3_009476</name>
</gene>
<keyword evidence="1" id="KW-1133">Transmembrane helix</keyword>
<accession>A0ABD3TCM2</accession>
<feature type="transmembrane region" description="Helical" evidence="1">
    <location>
        <begin position="86"/>
        <end position="105"/>
    </location>
</feature>
<organism evidence="2 3">
    <name type="scientific">Penstemon smallii</name>
    <dbReference type="NCBI Taxonomy" id="265156"/>
    <lineage>
        <taxon>Eukaryota</taxon>
        <taxon>Viridiplantae</taxon>
        <taxon>Streptophyta</taxon>
        <taxon>Embryophyta</taxon>
        <taxon>Tracheophyta</taxon>
        <taxon>Spermatophyta</taxon>
        <taxon>Magnoliopsida</taxon>
        <taxon>eudicotyledons</taxon>
        <taxon>Gunneridae</taxon>
        <taxon>Pentapetalae</taxon>
        <taxon>asterids</taxon>
        <taxon>lamiids</taxon>
        <taxon>Lamiales</taxon>
        <taxon>Plantaginaceae</taxon>
        <taxon>Cheloneae</taxon>
        <taxon>Penstemon</taxon>
    </lineage>
</organism>
<evidence type="ECO:0000313" key="3">
    <source>
        <dbReference type="Proteomes" id="UP001634393"/>
    </source>
</evidence>
<comment type="caution">
    <text evidence="2">The sequence shown here is derived from an EMBL/GenBank/DDBJ whole genome shotgun (WGS) entry which is preliminary data.</text>
</comment>
<sequence length="106" mass="12076">MATPGSGIFKLISPKMRIQSTDIQAAALWGVAGGTAALFLVQPFDWLKKTFFEKAEPEQNENDVPGYVHPLIFFFLPLHYWHSLNYFFSSISGSHIFFAVCCYYLF</sequence>
<name>A0ABD3TCM2_9LAMI</name>
<proteinExistence type="predicted"/>
<feature type="transmembrane region" description="Helical" evidence="1">
    <location>
        <begin position="25"/>
        <end position="44"/>
    </location>
</feature>
<dbReference type="Proteomes" id="UP001634393">
    <property type="component" value="Unassembled WGS sequence"/>
</dbReference>
<evidence type="ECO:0000313" key="2">
    <source>
        <dbReference type="EMBL" id="KAL3834740.1"/>
    </source>
</evidence>
<protein>
    <submittedName>
        <fullName evidence="2">Uncharacterized protein</fullName>
    </submittedName>
</protein>
<keyword evidence="1" id="KW-0472">Membrane</keyword>
<evidence type="ECO:0000256" key="1">
    <source>
        <dbReference type="SAM" id="Phobius"/>
    </source>
</evidence>